<dbReference type="EMBL" id="ML170283">
    <property type="protein sequence ID" value="TDL15255.1"/>
    <property type="molecule type" value="Genomic_DNA"/>
</dbReference>
<evidence type="ECO:0000313" key="5">
    <source>
        <dbReference type="EMBL" id="TDL15255.1"/>
    </source>
</evidence>
<dbReference type="STRING" id="50990.A0A4Y7PJ60"/>
<proteinExistence type="predicted"/>
<keyword evidence="4" id="KW-0653">Protein transport</keyword>
<dbReference type="OrthoDB" id="273771at2759"/>
<dbReference type="InterPro" id="IPR044536">
    <property type="entry name" value="PEX7"/>
</dbReference>
<protein>
    <submittedName>
        <fullName evidence="5">Uncharacterized protein</fullName>
    </submittedName>
</protein>
<keyword evidence="2" id="KW-0813">Transport</keyword>
<evidence type="ECO:0000256" key="4">
    <source>
        <dbReference type="ARBA" id="ARBA00022927"/>
    </source>
</evidence>
<dbReference type="Proteomes" id="UP000294933">
    <property type="component" value="Unassembled WGS sequence"/>
</dbReference>
<keyword evidence="3" id="KW-0963">Cytoplasm</keyword>
<sequence>MELLYDLRIQSWHEHTREDFSVNWSNVNCNNVPIASPAASWDGLVKMDLIATASAYECIKIFHTRLIFNANTAPSVPELMIPPTTFGGGSIERTWRRTRRRRQTGIKHRLEPHVLASGVSGHEYAVRKIWWSPHHADVLASSSCDITCDSSLLSLRLYCRFFPHSSPSSAFGSIHRSINSSYILSFTLRDSFKTFTPSTTTILLPPFFLRTI</sequence>
<dbReference type="InterPro" id="IPR036322">
    <property type="entry name" value="WD40_repeat_dom_sf"/>
</dbReference>
<dbReference type="GO" id="GO:0005782">
    <property type="term" value="C:peroxisomal matrix"/>
    <property type="evidence" value="ECO:0007669"/>
    <property type="project" value="TreeGrafter"/>
</dbReference>
<organism evidence="5 6">
    <name type="scientific">Rickenella mellea</name>
    <dbReference type="NCBI Taxonomy" id="50990"/>
    <lineage>
        <taxon>Eukaryota</taxon>
        <taxon>Fungi</taxon>
        <taxon>Dikarya</taxon>
        <taxon>Basidiomycota</taxon>
        <taxon>Agaricomycotina</taxon>
        <taxon>Agaricomycetes</taxon>
        <taxon>Hymenochaetales</taxon>
        <taxon>Rickenellaceae</taxon>
        <taxon>Rickenella</taxon>
    </lineage>
</organism>
<gene>
    <name evidence="5" type="ORF">BD410DRAFT_809065</name>
</gene>
<dbReference type="GO" id="GO:0005053">
    <property type="term" value="F:peroxisome matrix targeting signal-2 binding"/>
    <property type="evidence" value="ECO:0007669"/>
    <property type="project" value="InterPro"/>
</dbReference>
<dbReference type="GO" id="GO:0005829">
    <property type="term" value="C:cytosol"/>
    <property type="evidence" value="ECO:0007669"/>
    <property type="project" value="TreeGrafter"/>
</dbReference>
<dbReference type="SUPFAM" id="SSF50978">
    <property type="entry name" value="WD40 repeat-like"/>
    <property type="match status" value="1"/>
</dbReference>
<evidence type="ECO:0000256" key="2">
    <source>
        <dbReference type="ARBA" id="ARBA00022448"/>
    </source>
</evidence>
<name>A0A4Y7PJ60_9AGAM</name>
<reference evidence="5 6" key="1">
    <citation type="submission" date="2018-06" db="EMBL/GenBank/DDBJ databases">
        <title>A transcriptomic atlas of mushroom development highlights an independent origin of complex multicellularity.</title>
        <authorList>
            <consortium name="DOE Joint Genome Institute"/>
            <person name="Krizsan K."/>
            <person name="Almasi E."/>
            <person name="Merenyi Z."/>
            <person name="Sahu N."/>
            <person name="Viragh M."/>
            <person name="Koszo T."/>
            <person name="Mondo S."/>
            <person name="Kiss B."/>
            <person name="Balint B."/>
            <person name="Kues U."/>
            <person name="Barry K."/>
            <person name="Hegedus J.C."/>
            <person name="Henrissat B."/>
            <person name="Johnson J."/>
            <person name="Lipzen A."/>
            <person name="Ohm R."/>
            <person name="Nagy I."/>
            <person name="Pangilinan J."/>
            <person name="Yan J."/>
            <person name="Xiong Y."/>
            <person name="Grigoriev I.V."/>
            <person name="Hibbett D.S."/>
            <person name="Nagy L.G."/>
        </authorList>
    </citation>
    <scope>NUCLEOTIDE SEQUENCE [LARGE SCALE GENOMIC DNA]</scope>
    <source>
        <strain evidence="5 6">SZMC22713</strain>
    </source>
</reference>
<dbReference type="PANTHER" id="PTHR46027:SF1">
    <property type="entry name" value="PEROXISOMAL TARGETING SIGNAL 2 RECEPTOR"/>
    <property type="match status" value="1"/>
</dbReference>
<evidence type="ECO:0000256" key="1">
    <source>
        <dbReference type="ARBA" id="ARBA00004496"/>
    </source>
</evidence>
<dbReference type="AlphaFoldDB" id="A0A4Y7PJ60"/>
<dbReference type="GO" id="GO:0016558">
    <property type="term" value="P:protein import into peroxisome matrix"/>
    <property type="evidence" value="ECO:0007669"/>
    <property type="project" value="InterPro"/>
</dbReference>
<comment type="subcellular location">
    <subcellularLocation>
        <location evidence="1">Cytoplasm</location>
    </subcellularLocation>
</comment>
<dbReference type="PANTHER" id="PTHR46027">
    <property type="entry name" value="PEROXISOMAL TARGETING SIGNAL 2 RECEPTOR"/>
    <property type="match status" value="1"/>
</dbReference>
<evidence type="ECO:0000313" key="6">
    <source>
        <dbReference type="Proteomes" id="UP000294933"/>
    </source>
</evidence>
<dbReference type="VEuPathDB" id="FungiDB:BD410DRAFT_809065"/>
<evidence type="ECO:0000256" key="3">
    <source>
        <dbReference type="ARBA" id="ARBA00022490"/>
    </source>
</evidence>
<accession>A0A4Y7PJ60</accession>
<keyword evidence="6" id="KW-1185">Reference proteome</keyword>